<evidence type="ECO:0000313" key="15">
    <source>
        <dbReference type="RefSeq" id="XP_004635810.2"/>
    </source>
</evidence>
<dbReference type="CTD" id="50999"/>
<evidence type="ECO:0000256" key="9">
    <source>
        <dbReference type="ARBA" id="ARBA00022989"/>
    </source>
</evidence>
<protein>
    <submittedName>
        <fullName evidence="15">Transmembrane emp24 domain-containing protein 5</fullName>
    </submittedName>
</protein>
<keyword evidence="14" id="KW-1185">Reference proteome</keyword>
<dbReference type="InterPro" id="IPR009038">
    <property type="entry name" value="GOLD_dom"/>
</dbReference>
<dbReference type="OrthoDB" id="5976732at2759"/>
<evidence type="ECO:0000256" key="10">
    <source>
        <dbReference type="ARBA" id="ARBA00023136"/>
    </source>
</evidence>
<keyword evidence="6" id="KW-0732">Signal</keyword>
<dbReference type="GO" id="GO:0005794">
    <property type="term" value="C:Golgi apparatus"/>
    <property type="evidence" value="ECO:0007669"/>
    <property type="project" value="UniProtKB-SubCell"/>
</dbReference>
<dbReference type="RefSeq" id="XP_004635810.2">
    <property type="nucleotide sequence ID" value="XM_004635753.2"/>
</dbReference>
<dbReference type="GO" id="GO:0015031">
    <property type="term" value="P:protein transport"/>
    <property type="evidence" value="ECO:0007669"/>
    <property type="project" value="UniProtKB-KW"/>
</dbReference>
<evidence type="ECO:0000256" key="5">
    <source>
        <dbReference type="ARBA" id="ARBA00022692"/>
    </source>
</evidence>
<sequence length="290" mass="32266">MIMALTPIGVKEALGTGDRDSVRRPRLRRVRRGTAGPALSLCPSEDITSPLERLLLPLLVLQAPPEVFLQTLDSPATRSPERKRGAEAPVSHISPRGFQPDFAPAGMGDTIWLPFPLLFLVALRLPGTVGFTPSLDSDFTFTLPAGQKECFYQPMPLKASLEIEYQVLDGAGLDIDFHLASPEGKTLVFEQRKSDGVHTVETEVGDYMFCFDNTFSTISEKVIFFELILDNIGEEAQDQEDWKKYITGTDVLEMKLEDILESINSIKSRVSKSGHIQTLLRAFEARDRNI</sequence>
<accession>A0A6P3F093</accession>
<evidence type="ECO:0000256" key="6">
    <source>
        <dbReference type="ARBA" id="ARBA00022729"/>
    </source>
</evidence>
<dbReference type="InterPro" id="IPR015720">
    <property type="entry name" value="Emp24-like"/>
</dbReference>
<dbReference type="GO" id="GO:0005789">
    <property type="term" value="C:endoplasmic reticulum membrane"/>
    <property type="evidence" value="ECO:0007669"/>
    <property type="project" value="UniProtKB-SubCell"/>
</dbReference>
<feature type="non-terminal residue" evidence="15">
    <location>
        <position position="290"/>
    </location>
</feature>
<reference evidence="15" key="1">
    <citation type="submission" date="2025-08" db="UniProtKB">
        <authorList>
            <consortium name="RefSeq"/>
        </authorList>
    </citation>
    <scope>IDENTIFICATION</scope>
</reference>
<feature type="region of interest" description="Disordered" evidence="12">
    <location>
        <begin position="71"/>
        <end position="97"/>
    </location>
</feature>
<dbReference type="InterPro" id="IPR036598">
    <property type="entry name" value="GOLD_dom_sf"/>
</dbReference>
<evidence type="ECO:0000256" key="2">
    <source>
        <dbReference type="ARBA" id="ARBA00004151"/>
    </source>
</evidence>
<dbReference type="SUPFAM" id="SSF101576">
    <property type="entry name" value="Supernatant protein factor (SPF), C-terminal domain"/>
    <property type="match status" value="1"/>
</dbReference>
<evidence type="ECO:0000256" key="11">
    <source>
        <dbReference type="RuleBase" id="RU003827"/>
    </source>
</evidence>
<dbReference type="SMART" id="SM01190">
    <property type="entry name" value="EMP24_GP25L"/>
    <property type="match status" value="1"/>
</dbReference>
<dbReference type="InParanoid" id="A0A6P3F093"/>
<name>A0A6P3F093_OCTDE</name>
<evidence type="ECO:0000256" key="12">
    <source>
        <dbReference type="SAM" id="MobiDB-lite"/>
    </source>
</evidence>
<comment type="subcellular location">
    <subcellularLocation>
        <location evidence="1">Endoplasmic reticulum membrane</location>
        <topology evidence="1">Single-pass type I membrane protein</topology>
    </subcellularLocation>
    <subcellularLocation>
        <location evidence="2">Endoplasmic reticulum-Golgi intermediate compartment membrane</location>
        <topology evidence="2">Single-pass type I membrane protein</topology>
    </subcellularLocation>
    <subcellularLocation>
        <location evidence="3">Golgi apparatus</location>
        <location evidence="3">cis-Golgi network membrane</location>
        <topology evidence="3">Single-pass type I membrane protein</topology>
    </subcellularLocation>
    <subcellularLocation>
        <location evidence="11">Membrane</location>
        <topology evidence="11">Single-pass type I membrane protein</topology>
    </subcellularLocation>
</comment>
<organism evidence="14 15">
    <name type="scientific">Octodon degus</name>
    <name type="common">Degu</name>
    <name type="synonym">Sciurus degus</name>
    <dbReference type="NCBI Taxonomy" id="10160"/>
    <lineage>
        <taxon>Eukaryota</taxon>
        <taxon>Metazoa</taxon>
        <taxon>Chordata</taxon>
        <taxon>Craniata</taxon>
        <taxon>Vertebrata</taxon>
        <taxon>Euteleostomi</taxon>
        <taxon>Mammalia</taxon>
        <taxon>Eutheria</taxon>
        <taxon>Euarchontoglires</taxon>
        <taxon>Glires</taxon>
        <taxon>Rodentia</taxon>
        <taxon>Hystricomorpha</taxon>
        <taxon>Octodontidae</taxon>
        <taxon>Octodon</taxon>
    </lineage>
</organism>
<evidence type="ECO:0000313" key="14">
    <source>
        <dbReference type="Proteomes" id="UP000515203"/>
    </source>
</evidence>
<feature type="domain" description="GOLD" evidence="13">
    <location>
        <begin position="148"/>
        <end position="229"/>
    </location>
</feature>
<dbReference type="Pfam" id="PF01105">
    <property type="entry name" value="EMP24_GP25L"/>
    <property type="match status" value="1"/>
</dbReference>
<dbReference type="Proteomes" id="UP000515203">
    <property type="component" value="Unplaced"/>
</dbReference>
<keyword evidence="10" id="KW-0472">Membrane</keyword>
<dbReference type="AlphaFoldDB" id="A0A6P3F093"/>
<dbReference type="GO" id="GO:0033116">
    <property type="term" value="C:endoplasmic reticulum-Golgi intermediate compartment membrane"/>
    <property type="evidence" value="ECO:0007669"/>
    <property type="project" value="UniProtKB-SubCell"/>
</dbReference>
<dbReference type="PANTHER" id="PTHR22811">
    <property type="entry name" value="TRANSMEMBRANE EMP24 DOMAIN-CONTAINING PROTEIN"/>
    <property type="match status" value="1"/>
</dbReference>
<comment type="similarity">
    <text evidence="4 11">Belongs to the EMP24/GP25L family.</text>
</comment>
<evidence type="ECO:0000256" key="3">
    <source>
        <dbReference type="ARBA" id="ARBA00004619"/>
    </source>
</evidence>
<keyword evidence="5 11" id="KW-0812">Transmembrane</keyword>
<proteinExistence type="inferred from homology"/>
<keyword evidence="8" id="KW-0813">Transport</keyword>
<evidence type="ECO:0000256" key="1">
    <source>
        <dbReference type="ARBA" id="ARBA00004115"/>
    </source>
</evidence>
<dbReference type="GeneID" id="101583407"/>
<evidence type="ECO:0000256" key="8">
    <source>
        <dbReference type="ARBA" id="ARBA00022927"/>
    </source>
</evidence>
<evidence type="ECO:0000259" key="13">
    <source>
        <dbReference type="PROSITE" id="PS50866"/>
    </source>
</evidence>
<keyword evidence="7" id="KW-0256">Endoplasmic reticulum</keyword>
<evidence type="ECO:0000256" key="7">
    <source>
        <dbReference type="ARBA" id="ARBA00022824"/>
    </source>
</evidence>
<dbReference type="FunCoup" id="A0A6P3F093">
    <property type="interactions" value="3534"/>
</dbReference>
<evidence type="ECO:0000256" key="4">
    <source>
        <dbReference type="ARBA" id="ARBA00007104"/>
    </source>
</evidence>
<keyword evidence="8" id="KW-0653">Protein transport</keyword>
<gene>
    <name evidence="15" type="primary">Tmed5</name>
</gene>
<keyword evidence="9" id="KW-1133">Transmembrane helix</keyword>
<dbReference type="PROSITE" id="PS50866">
    <property type="entry name" value="GOLD"/>
    <property type="match status" value="1"/>
</dbReference>